<dbReference type="PANTHER" id="PTHR22980:SF0">
    <property type="entry name" value="CENTROMERE PROTEIN S"/>
    <property type="match status" value="1"/>
</dbReference>
<dbReference type="STRING" id="212602.A0A420I5A0"/>
<keyword evidence="3" id="KW-0238">DNA-binding</keyword>
<evidence type="ECO:0000256" key="4">
    <source>
        <dbReference type="ARBA" id="ARBA00023204"/>
    </source>
</evidence>
<feature type="compositionally biased region" description="Basic and acidic residues" evidence="5">
    <location>
        <begin position="104"/>
        <end position="117"/>
    </location>
</feature>
<dbReference type="InterPro" id="IPR029003">
    <property type="entry name" value="CENP-S/Mhf1"/>
</dbReference>
<sequence length="125" mass="13967">MTGIKPDLEEQLKASLWHKIGTLVSSETKKLSIQHDVPIDAKPQFIGALTEMVWAQIENVAMDLEAFARHAGRSTVGTDDVLLLTRRNEALEGVLRKWVEAKAKKEPIGKKKPDSKGKGKKVRRK</sequence>
<evidence type="ECO:0000313" key="7">
    <source>
        <dbReference type="Proteomes" id="UP000286134"/>
    </source>
</evidence>
<proteinExistence type="inferred from homology"/>
<evidence type="ECO:0000256" key="2">
    <source>
        <dbReference type="ARBA" id="ARBA00022763"/>
    </source>
</evidence>
<organism evidence="6 7">
    <name type="scientific">Erysiphe neolycopersici</name>
    <dbReference type="NCBI Taxonomy" id="212602"/>
    <lineage>
        <taxon>Eukaryota</taxon>
        <taxon>Fungi</taxon>
        <taxon>Dikarya</taxon>
        <taxon>Ascomycota</taxon>
        <taxon>Pezizomycotina</taxon>
        <taxon>Leotiomycetes</taxon>
        <taxon>Erysiphales</taxon>
        <taxon>Erysiphaceae</taxon>
        <taxon>Erysiphe</taxon>
    </lineage>
</organism>
<comment type="similarity">
    <text evidence="1">Belongs to the TAF9 family. CENP-S/MHF1 subfamily.</text>
</comment>
<dbReference type="GO" id="GO:0031297">
    <property type="term" value="P:replication fork processing"/>
    <property type="evidence" value="ECO:0007669"/>
    <property type="project" value="TreeGrafter"/>
</dbReference>
<accession>A0A420I5A0</accession>
<dbReference type="Gene3D" id="1.10.20.10">
    <property type="entry name" value="Histone, subunit A"/>
    <property type="match status" value="1"/>
</dbReference>
<dbReference type="GO" id="GO:0003682">
    <property type="term" value="F:chromatin binding"/>
    <property type="evidence" value="ECO:0007669"/>
    <property type="project" value="TreeGrafter"/>
</dbReference>
<dbReference type="EMBL" id="MCFK01001592">
    <property type="protein sequence ID" value="RKF64836.1"/>
    <property type="molecule type" value="Genomic_DNA"/>
</dbReference>
<name>A0A420I5A0_9PEZI</name>
<dbReference type="OrthoDB" id="1872155at2759"/>
<dbReference type="GO" id="GO:0071821">
    <property type="term" value="C:FANCM-MHF complex"/>
    <property type="evidence" value="ECO:0007669"/>
    <property type="project" value="InterPro"/>
</dbReference>
<protein>
    <submittedName>
        <fullName evidence="6">Inner kinetochore subunit mhf1</fullName>
    </submittedName>
</protein>
<feature type="region of interest" description="Disordered" evidence="5">
    <location>
        <begin position="104"/>
        <end position="125"/>
    </location>
</feature>
<dbReference type="CDD" id="cd22919">
    <property type="entry name" value="HFD_CENP-S"/>
    <property type="match status" value="1"/>
</dbReference>
<dbReference type="Pfam" id="PF15630">
    <property type="entry name" value="CENP-S"/>
    <property type="match status" value="1"/>
</dbReference>
<dbReference type="PANTHER" id="PTHR22980">
    <property type="entry name" value="CORTISTATIN"/>
    <property type="match status" value="1"/>
</dbReference>
<comment type="caution">
    <text evidence="6">The sequence shown here is derived from an EMBL/GenBank/DDBJ whole genome shotgun (WGS) entry which is preliminary data.</text>
</comment>
<evidence type="ECO:0000256" key="5">
    <source>
        <dbReference type="SAM" id="MobiDB-lite"/>
    </source>
</evidence>
<dbReference type="AlphaFoldDB" id="A0A420I5A0"/>
<evidence type="ECO:0000256" key="1">
    <source>
        <dbReference type="ARBA" id="ARBA00006612"/>
    </source>
</evidence>
<keyword evidence="2" id="KW-0227">DNA damage</keyword>
<evidence type="ECO:0000313" key="6">
    <source>
        <dbReference type="EMBL" id="RKF64836.1"/>
    </source>
</evidence>
<keyword evidence="7" id="KW-1185">Reference proteome</keyword>
<dbReference type="GO" id="GO:0046982">
    <property type="term" value="F:protein heterodimerization activity"/>
    <property type="evidence" value="ECO:0007669"/>
    <property type="project" value="InterPro"/>
</dbReference>
<evidence type="ECO:0000256" key="3">
    <source>
        <dbReference type="ARBA" id="ARBA00023125"/>
    </source>
</evidence>
<dbReference type="SUPFAM" id="SSF47113">
    <property type="entry name" value="Histone-fold"/>
    <property type="match status" value="1"/>
</dbReference>
<dbReference type="InterPro" id="IPR009072">
    <property type="entry name" value="Histone-fold"/>
</dbReference>
<keyword evidence="4" id="KW-0234">DNA repair</keyword>
<dbReference type="GO" id="GO:0006281">
    <property type="term" value="P:DNA repair"/>
    <property type="evidence" value="ECO:0007669"/>
    <property type="project" value="UniProtKB-KW"/>
</dbReference>
<gene>
    <name evidence="6" type="ORF">OnM2_015017</name>
</gene>
<dbReference type="Proteomes" id="UP000286134">
    <property type="component" value="Unassembled WGS sequence"/>
</dbReference>
<reference evidence="6 7" key="1">
    <citation type="journal article" date="2018" name="BMC Genomics">
        <title>Comparative genome analyses reveal sequence features reflecting distinct modes of host-adaptation between dicot and monocot powdery mildew.</title>
        <authorList>
            <person name="Wu Y."/>
            <person name="Ma X."/>
            <person name="Pan Z."/>
            <person name="Kale S.D."/>
            <person name="Song Y."/>
            <person name="King H."/>
            <person name="Zhang Q."/>
            <person name="Presley C."/>
            <person name="Deng X."/>
            <person name="Wei C.I."/>
            <person name="Xiao S."/>
        </authorList>
    </citation>
    <scope>NUCLEOTIDE SEQUENCE [LARGE SCALE GENOMIC DNA]</scope>
    <source>
        <strain evidence="6">UMSG2</strain>
    </source>
</reference>
<dbReference type="GO" id="GO:0003677">
    <property type="term" value="F:DNA binding"/>
    <property type="evidence" value="ECO:0007669"/>
    <property type="project" value="UniProtKB-KW"/>
</dbReference>
<dbReference type="GO" id="GO:0000712">
    <property type="term" value="P:resolution of meiotic recombination intermediates"/>
    <property type="evidence" value="ECO:0007669"/>
    <property type="project" value="TreeGrafter"/>
</dbReference>